<dbReference type="Gene3D" id="3.30.70.330">
    <property type="match status" value="1"/>
</dbReference>
<evidence type="ECO:0000313" key="6">
    <source>
        <dbReference type="EMBL" id="KIO22415.1"/>
    </source>
</evidence>
<feature type="region of interest" description="Disordered" evidence="4">
    <location>
        <begin position="81"/>
        <end position="114"/>
    </location>
</feature>
<dbReference type="CDD" id="cd12398">
    <property type="entry name" value="RRM_CSTF2_RNA15_like"/>
    <property type="match status" value="1"/>
</dbReference>
<dbReference type="Gene3D" id="1.25.40.630">
    <property type="match status" value="1"/>
</dbReference>
<dbReference type="InterPro" id="IPR038192">
    <property type="entry name" value="CSTF_C_sf"/>
</dbReference>
<feature type="compositionally biased region" description="Pro residues" evidence="4">
    <location>
        <begin position="202"/>
        <end position="228"/>
    </location>
</feature>
<feature type="region of interest" description="Disordered" evidence="4">
    <location>
        <begin position="249"/>
        <end position="274"/>
    </location>
</feature>
<sequence length="316" mass="33758">MSRVVFVGNVPYDVEEDKLVPIFSTVGPIAGFRLMIDKESGKSKGYAFCEYHDHDTAASAVRNLNGTEVNGRPLRIDLADSDPFFEGKSTQSGRTKHTDDDRRREKSDPLANLPPGVAIPVGSSALDVITKSLANVPPAQLLDILGQMKQYIINSPEQARNLLNTHPQLAYAFFQAMLLNNMIDPTTLQRMIASSNQGGAPSAPPTAPQYRAPPPTAPVPPPSAPAQPPYYGGVGVPPAPPVPTAPAYSNFPPPTVPRAAPPPAAPAQPSAPANIPEDQKAMLLQILSLTPEQINALPPTERATVQQLRAQFMGTM</sequence>
<dbReference type="InterPro" id="IPR000504">
    <property type="entry name" value="RRM_dom"/>
</dbReference>
<comment type="subcellular location">
    <subcellularLocation>
        <location evidence="1">Nucleus</location>
    </subcellularLocation>
</comment>
<evidence type="ECO:0000256" key="4">
    <source>
        <dbReference type="SAM" id="MobiDB-lite"/>
    </source>
</evidence>
<accession>A0A0C3Q234</accession>
<dbReference type="GO" id="GO:0005847">
    <property type="term" value="C:mRNA cleavage and polyadenylation specificity factor complex"/>
    <property type="evidence" value="ECO:0007669"/>
    <property type="project" value="TreeGrafter"/>
</dbReference>
<gene>
    <name evidence="6" type="ORF">M407DRAFT_118177</name>
</gene>
<evidence type="ECO:0000256" key="3">
    <source>
        <dbReference type="PROSITE-ProRule" id="PRU00176"/>
    </source>
</evidence>
<evidence type="ECO:0000259" key="5">
    <source>
        <dbReference type="PROSITE" id="PS50102"/>
    </source>
</evidence>
<evidence type="ECO:0000313" key="7">
    <source>
        <dbReference type="Proteomes" id="UP000054248"/>
    </source>
</evidence>
<keyword evidence="7" id="KW-1185">Reference proteome</keyword>
<dbReference type="Gene3D" id="1.10.20.70">
    <property type="entry name" value="Transcription termination and cleavage factor, C-terminal domain"/>
    <property type="match status" value="1"/>
</dbReference>
<dbReference type="PANTHER" id="PTHR45735:SF2">
    <property type="entry name" value="CLEAVAGE STIMULATION FACTOR SUBUNIT 2"/>
    <property type="match status" value="1"/>
</dbReference>
<dbReference type="HOGENOM" id="CLU_028601_0_0_1"/>
<organism evidence="6 7">
    <name type="scientific">Tulasnella calospora MUT 4182</name>
    <dbReference type="NCBI Taxonomy" id="1051891"/>
    <lineage>
        <taxon>Eukaryota</taxon>
        <taxon>Fungi</taxon>
        <taxon>Dikarya</taxon>
        <taxon>Basidiomycota</taxon>
        <taxon>Agaricomycotina</taxon>
        <taxon>Agaricomycetes</taxon>
        <taxon>Cantharellales</taxon>
        <taxon>Tulasnellaceae</taxon>
        <taxon>Tulasnella</taxon>
    </lineage>
</organism>
<dbReference type="InterPro" id="IPR012677">
    <property type="entry name" value="Nucleotide-bd_a/b_plait_sf"/>
</dbReference>
<dbReference type="SUPFAM" id="SSF54928">
    <property type="entry name" value="RNA-binding domain, RBD"/>
    <property type="match status" value="1"/>
</dbReference>
<dbReference type="AlphaFoldDB" id="A0A0C3Q234"/>
<feature type="compositionally biased region" description="Pro residues" evidence="4">
    <location>
        <begin position="251"/>
        <end position="266"/>
    </location>
</feature>
<feature type="compositionally biased region" description="Basic and acidic residues" evidence="4">
    <location>
        <begin position="96"/>
        <end position="108"/>
    </location>
</feature>
<protein>
    <recommendedName>
        <fullName evidence="5">RRM domain-containing protein</fullName>
    </recommendedName>
</protein>
<dbReference type="OrthoDB" id="272703at2759"/>
<name>A0A0C3Q234_9AGAM</name>
<proteinExistence type="predicted"/>
<dbReference type="InterPro" id="IPR026896">
    <property type="entry name" value="CSTF_C"/>
</dbReference>
<evidence type="ECO:0000256" key="2">
    <source>
        <dbReference type="ARBA" id="ARBA00023242"/>
    </source>
</evidence>
<feature type="domain" description="RRM" evidence="5">
    <location>
        <begin position="3"/>
        <end position="81"/>
    </location>
</feature>
<reference evidence="6 7" key="1">
    <citation type="submission" date="2014-04" db="EMBL/GenBank/DDBJ databases">
        <authorList>
            <consortium name="DOE Joint Genome Institute"/>
            <person name="Kuo A."/>
            <person name="Girlanda M."/>
            <person name="Perotto S."/>
            <person name="Kohler A."/>
            <person name="Nagy L.G."/>
            <person name="Floudas D."/>
            <person name="Copeland A."/>
            <person name="Barry K.W."/>
            <person name="Cichocki N."/>
            <person name="Veneault-Fourrey C."/>
            <person name="LaButti K."/>
            <person name="Lindquist E.A."/>
            <person name="Lipzen A."/>
            <person name="Lundell T."/>
            <person name="Morin E."/>
            <person name="Murat C."/>
            <person name="Sun H."/>
            <person name="Tunlid A."/>
            <person name="Henrissat B."/>
            <person name="Grigoriev I.V."/>
            <person name="Hibbett D.S."/>
            <person name="Martin F."/>
            <person name="Nordberg H.P."/>
            <person name="Cantor M.N."/>
            <person name="Hua S.X."/>
        </authorList>
    </citation>
    <scope>NUCLEOTIDE SEQUENCE [LARGE SCALE GENOMIC DNA]</scope>
    <source>
        <strain evidence="6 7">MUT 4182</strain>
    </source>
</reference>
<dbReference type="PROSITE" id="PS50102">
    <property type="entry name" value="RRM"/>
    <property type="match status" value="1"/>
</dbReference>
<dbReference type="STRING" id="1051891.A0A0C3Q234"/>
<dbReference type="InterPro" id="IPR025742">
    <property type="entry name" value="CSTF2_hinge"/>
</dbReference>
<dbReference type="SMART" id="SM00360">
    <property type="entry name" value="RRM"/>
    <property type="match status" value="1"/>
</dbReference>
<dbReference type="Pfam" id="PF00076">
    <property type="entry name" value="RRM_1"/>
    <property type="match status" value="1"/>
</dbReference>
<dbReference type="InterPro" id="IPR035979">
    <property type="entry name" value="RBD_domain_sf"/>
</dbReference>
<dbReference type="GO" id="GO:0031124">
    <property type="term" value="P:mRNA 3'-end processing"/>
    <property type="evidence" value="ECO:0007669"/>
    <property type="project" value="InterPro"/>
</dbReference>
<dbReference type="Proteomes" id="UP000054248">
    <property type="component" value="Unassembled WGS sequence"/>
</dbReference>
<keyword evidence="3" id="KW-0694">RNA-binding</keyword>
<evidence type="ECO:0000256" key="1">
    <source>
        <dbReference type="ARBA" id="ARBA00004123"/>
    </source>
</evidence>
<dbReference type="Pfam" id="PF14327">
    <property type="entry name" value="CSTF2_hinge"/>
    <property type="match status" value="1"/>
</dbReference>
<dbReference type="GO" id="GO:0003729">
    <property type="term" value="F:mRNA binding"/>
    <property type="evidence" value="ECO:0007669"/>
    <property type="project" value="TreeGrafter"/>
</dbReference>
<dbReference type="PANTHER" id="PTHR45735">
    <property type="entry name" value="CLEAVAGE STIMULATION FACTOR SUBUNIT 2"/>
    <property type="match status" value="1"/>
</dbReference>
<dbReference type="EMBL" id="KN823110">
    <property type="protein sequence ID" value="KIO22415.1"/>
    <property type="molecule type" value="Genomic_DNA"/>
</dbReference>
<keyword evidence="2" id="KW-0539">Nucleus</keyword>
<dbReference type="Pfam" id="PF14304">
    <property type="entry name" value="CSTF_C"/>
    <property type="match status" value="1"/>
</dbReference>
<feature type="region of interest" description="Disordered" evidence="4">
    <location>
        <begin position="194"/>
        <end position="232"/>
    </location>
</feature>
<reference evidence="7" key="2">
    <citation type="submission" date="2015-01" db="EMBL/GenBank/DDBJ databases">
        <title>Evolutionary Origins and Diversification of the Mycorrhizal Mutualists.</title>
        <authorList>
            <consortium name="DOE Joint Genome Institute"/>
            <consortium name="Mycorrhizal Genomics Consortium"/>
            <person name="Kohler A."/>
            <person name="Kuo A."/>
            <person name="Nagy L.G."/>
            <person name="Floudas D."/>
            <person name="Copeland A."/>
            <person name="Barry K.W."/>
            <person name="Cichocki N."/>
            <person name="Veneault-Fourrey C."/>
            <person name="LaButti K."/>
            <person name="Lindquist E.A."/>
            <person name="Lipzen A."/>
            <person name="Lundell T."/>
            <person name="Morin E."/>
            <person name="Murat C."/>
            <person name="Riley R."/>
            <person name="Ohm R."/>
            <person name="Sun H."/>
            <person name="Tunlid A."/>
            <person name="Henrissat B."/>
            <person name="Grigoriev I.V."/>
            <person name="Hibbett D.S."/>
            <person name="Martin F."/>
        </authorList>
    </citation>
    <scope>NUCLEOTIDE SEQUENCE [LARGE SCALE GENOMIC DNA]</scope>
    <source>
        <strain evidence="7">MUT 4182</strain>
    </source>
</reference>